<name>A0A9X3NDH2_9ACTN</name>
<protein>
    <submittedName>
        <fullName evidence="3">DUF3592 domain-containing protein</fullName>
    </submittedName>
</protein>
<comment type="caution">
    <text evidence="3">The sequence shown here is derived from an EMBL/GenBank/DDBJ whole genome shotgun (WGS) entry which is preliminary data.</text>
</comment>
<dbReference type="Proteomes" id="UP001147653">
    <property type="component" value="Unassembled WGS sequence"/>
</dbReference>
<feature type="transmembrane region" description="Helical" evidence="1">
    <location>
        <begin position="112"/>
        <end position="131"/>
    </location>
</feature>
<gene>
    <name evidence="3" type="ORF">OJ997_22960</name>
</gene>
<keyword evidence="4" id="KW-1185">Reference proteome</keyword>
<dbReference type="Pfam" id="PF12158">
    <property type="entry name" value="DUF3592"/>
    <property type="match status" value="1"/>
</dbReference>
<evidence type="ECO:0000259" key="2">
    <source>
        <dbReference type="Pfam" id="PF12158"/>
    </source>
</evidence>
<feature type="transmembrane region" description="Helical" evidence="1">
    <location>
        <begin position="6"/>
        <end position="26"/>
    </location>
</feature>
<keyword evidence="1" id="KW-0472">Membrane</keyword>
<sequence>MADHDVVIAVAMSLAIGAFAIVAALLEWRKERHLRAVGERTDGVVTRLRWSGSRAYPVIQFQTPDGRVLEVEGQLGSSPPMYRDGAAVRVLYDPKNPEHARIDRAAFGIGRIIFLMLFGLVFAAVGTWLLSGAW</sequence>
<reference evidence="3" key="1">
    <citation type="submission" date="2022-10" db="EMBL/GenBank/DDBJ databases">
        <title>The WGS of Solirubrobacter phytolaccae KCTC 29190.</title>
        <authorList>
            <person name="Jiang Z."/>
        </authorList>
    </citation>
    <scope>NUCLEOTIDE SEQUENCE</scope>
    <source>
        <strain evidence="3">KCTC 29190</strain>
    </source>
</reference>
<dbReference type="InterPro" id="IPR021994">
    <property type="entry name" value="DUF3592"/>
</dbReference>
<keyword evidence="1" id="KW-1133">Transmembrane helix</keyword>
<dbReference type="RefSeq" id="WP_270027585.1">
    <property type="nucleotide sequence ID" value="NZ_JAPDDP010000048.1"/>
</dbReference>
<evidence type="ECO:0000313" key="3">
    <source>
        <dbReference type="EMBL" id="MDA0183189.1"/>
    </source>
</evidence>
<evidence type="ECO:0000256" key="1">
    <source>
        <dbReference type="SAM" id="Phobius"/>
    </source>
</evidence>
<evidence type="ECO:0000313" key="4">
    <source>
        <dbReference type="Proteomes" id="UP001147653"/>
    </source>
</evidence>
<accession>A0A9X3NDH2</accession>
<dbReference type="AlphaFoldDB" id="A0A9X3NDH2"/>
<proteinExistence type="predicted"/>
<feature type="domain" description="DUF3592" evidence="2">
    <location>
        <begin position="43"/>
        <end position="104"/>
    </location>
</feature>
<keyword evidence="1" id="KW-0812">Transmembrane</keyword>
<dbReference type="EMBL" id="JAPDDP010000048">
    <property type="protein sequence ID" value="MDA0183189.1"/>
    <property type="molecule type" value="Genomic_DNA"/>
</dbReference>
<organism evidence="3 4">
    <name type="scientific">Solirubrobacter phytolaccae</name>
    <dbReference type="NCBI Taxonomy" id="1404360"/>
    <lineage>
        <taxon>Bacteria</taxon>
        <taxon>Bacillati</taxon>
        <taxon>Actinomycetota</taxon>
        <taxon>Thermoleophilia</taxon>
        <taxon>Solirubrobacterales</taxon>
        <taxon>Solirubrobacteraceae</taxon>
        <taxon>Solirubrobacter</taxon>
    </lineage>
</organism>